<dbReference type="InterPro" id="IPR041492">
    <property type="entry name" value="HAD_2"/>
</dbReference>
<sequence length="211" mass="23744">MQHIMFDIDGTLIQSYEFDEKCFMDAVHEVTGIAIKNDWETYPHVTDRGVLQTFIERQVPQYSLEELENRVKPVFIQNIEQTIKESPAIEVKGAKRFLLHVLNNNDYIVSVATGGWGETARLKLQSAGFDTDNLIIASSNDHHARIEIMAIAQAKADPSKGLPITYFGDAMWDVKACKTLGVNLVIVGERVQHHQRISDYSSLETVLGLLS</sequence>
<gene>
    <name evidence="1" type="ORF">GMA8713_01743</name>
</gene>
<dbReference type="Gene3D" id="3.40.50.1000">
    <property type="entry name" value="HAD superfamily/HAD-like"/>
    <property type="match status" value="1"/>
</dbReference>
<dbReference type="Proteomes" id="UP000073601">
    <property type="component" value="Unassembled WGS sequence"/>
</dbReference>
<dbReference type="InterPro" id="IPR023214">
    <property type="entry name" value="HAD_sf"/>
</dbReference>
<keyword evidence="2" id="KW-1185">Reference proteome</keyword>
<accession>A0A128F414</accession>
<dbReference type="Gene3D" id="1.10.150.240">
    <property type="entry name" value="Putative phosphatase, domain 2"/>
    <property type="match status" value="1"/>
</dbReference>
<evidence type="ECO:0000313" key="2">
    <source>
        <dbReference type="Proteomes" id="UP000073601"/>
    </source>
</evidence>
<dbReference type="EMBL" id="FIZY01000012">
    <property type="protein sequence ID" value="CZF81180.1"/>
    <property type="molecule type" value="Genomic_DNA"/>
</dbReference>
<evidence type="ECO:0008006" key="3">
    <source>
        <dbReference type="Google" id="ProtNLM"/>
    </source>
</evidence>
<organism evidence="1 2">
    <name type="scientific">Grimontia marina</name>
    <dbReference type="NCBI Taxonomy" id="646534"/>
    <lineage>
        <taxon>Bacteria</taxon>
        <taxon>Pseudomonadati</taxon>
        <taxon>Pseudomonadota</taxon>
        <taxon>Gammaproteobacteria</taxon>
        <taxon>Vibrionales</taxon>
        <taxon>Vibrionaceae</taxon>
        <taxon>Grimontia</taxon>
    </lineage>
</organism>
<proteinExistence type="predicted"/>
<reference evidence="2" key="1">
    <citation type="submission" date="2016-02" db="EMBL/GenBank/DDBJ databases">
        <authorList>
            <person name="Rodrigo-Torres Lidia"/>
            <person name="Arahal R.David."/>
        </authorList>
    </citation>
    <scope>NUCLEOTIDE SEQUENCE [LARGE SCALE GENOMIC DNA]</scope>
    <source>
        <strain evidence="2">CECT 8713</strain>
    </source>
</reference>
<dbReference type="AlphaFoldDB" id="A0A128F414"/>
<protein>
    <recommendedName>
        <fullName evidence="3">Phosphoglycolate phosphatase</fullName>
    </recommendedName>
</protein>
<dbReference type="InterPro" id="IPR023198">
    <property type="entry name" value="PGP-like_dom2"/>
</dbReference>
<evidence type="ECO:0000313" key="1">
    <source>
        <dbReference type="EMBL" id="CZF81180.1"/>
    </source>
</evidence>
<dbReference type="InterPro" id="IPR036412">
    <property type="entry name" value="HAD-like_sf"/>
</dbReference>
<dbReference type="OrthoDB" id="9807630at2"/>
<dbReference type="Pfam" id="PF13419">
    <property type="entry name" value="HAD_2"/>
    <property type="match status" value="1"/>
</dbReference>
<name>A0A128F414_9GAMM</name>
<dbReference type="SUPFAM" id="SSF56784">
    <property type="entry name" value="HAD-like"/>
    <property type="match status" value="1"/>
</dbReference>